<evidence type="ECO:0000259" key="4">
    <source>
        <dbReference type="Pfam" id="PF17776"/>
    </source>
</evidence>
<dbReference type="InterPro" id="IPR041267">
    <property type="entry name" value="NLRP_HD2"/>
</dbReference>
<dbReference type="STRING" id="84645.A0A498MXD3"/>
<keyword evidence="1" id="KW-0433">Leucine-rich repeat</keyword>
<evidence type="ECO:0000256" key="1">
    <source>
        <dbReference type="ARBA" id="ARBA00022614"/>
    </source>
</evidence>
<keyword evidence="2" id="KW-0677">Repeat</keyword>
<dbReference type="Proteomes" id="UP000290572">
    <property type="component" value="Unassembled WGS sequence"/>
</dbReference>
<organism evidence="5 6">
    <name type="scientific">Labeo rohita</name>
    <name type="common">Indian major carp</name>
    <name type="synonym">Cyprinus rohita</name>
    <dbReference type="NCBI Taxonomy" id="84645"/>
    <lineage>
        <taxon>Eukaryota</taxon>
        <taxon>Metazoa</taxon>
        <taxon>Chordata</taxon>
        <taxon>Craniata</taxon>
        <taxon>Vertebrata</taxon>
        <taxon>Euteleostomi</taxon>
        <taxon>Actinopterygii</taxon>
        <taxon>Neopterygii</taxon>
        <taxon>Teleostei</taxon>
        <taxon>Ostariophysi</taxon>
        <taxon>Cypriniformes</taxon>
        <taxon>Cyprinidae</taxon>
        <taxon>Labeoninae</taxon>
        <taxon>Labeonini</taxon>
        <taxon>Labeo</taxon>
    </lineage>
</organism>
<evidence type="ECO:0007829" key="7">
    <source>
        <dbReference type="PeptideAtlas" id="A0A498MXD3"/>
    </source>
</evidence>
<evidence type="ECO:0000256" key="3">
    <source>
        <dbReference type="SAM" id="MobiDB-lite"/>
    </source>
</evidence>
<proteinExistence type="evidence at protein level"/>
<feature type="compositionally biased region" description="Acidic residues" evidence="3">
    <location>
        <begin position="1"/>
        <end position="10"/>
    </location>
</feature>
<feature type="compositionally biased region" description="Basic and acidic residues" evidence="3">
    <location>
        <begin position="43"/>
        <end position="58"/>
    </location>
</feature>
<dbReference type="AlphaFoldDB" id="A0A498MXD3"/>
<dbReference type="InterPro" id="IPR051261">
    <property type="entry name" value="NLR"/>
</dbReference>
<keyword evidence="7" id="KW-1267">Proteomics identification</keyword>
<sequence>MSNFGDDSENEMDRYAMDRPPSSYGSMQSDDHEDIEDDDFEEPVLKQETRVRLHRPDSPETAITERTNTNQSSIYTGGLVLRQPVMHIGESSVYSYGINREPSFVEPSELQSDIRTEAGIDEESNYRDVQEQQNDSAAVEVQEEQTEATTEEDDSDEIVVRYEVPKDPPPTPEEGLGLQFQHKHGSFTLRHVLTQMVRCLSQLHPGEIAYFKRCLSTHCRFRKNYSRIADLNDPLDLVDKLIEVSGMGEALHLTIRCLHNVGKDNLSVYLKKTCRRVVLQHDLKMAHDRRYYSLYEGRCRPGQQRYISDVYVEPVTVIRGNREPINLENEFIVVQMNRSFEKYRGCSVEAQKWKDEDKMFIEMMGKMSYRLILEGRDWFTVDDLSSVNLTYEDLRSRDELTTEVKRKSEDFRTWVFKFVHYTVQEYMAAMYVYVAFRKHGKNVIEPSKMSWFQGANKDRPVIDLYRPAIDRAVASPNGQLDMFLRFLVGLVTPGTEDNLRGYLLNHYHPKAKGTEEVLKHINKKLKENIHPDRKRNLEWCLVELEEGKKDEGR</sequence>
<feature type="region of interest" description="Disordered" evidence="3">
    <location>
        <begin position="1"/>
        <end position="70"/>
    </location>
</feature>
<evidence type="ECO:0000313" key="5">
    <source>
        <dbReference type="EMBL" id="RXN24252.1"/>
    </source>
</evidence>
<feature type="compositionally biased region" description="Acidic residues" evidence="3">
    <location>
        <begin position="31"/>
        <end position="42"/>
    </location>
</feature>
<dbReference type="InterPro" id="IPR011029">
    <property type="entry name" value="DEATH-like_dom_sf"/>
</dbReference>
<evidence type="ECO:0000256" key="2">
    <source>
        <dbReference type="ARBA" id="ARBA00022737"/>
    </source>
</evidence>
<name>A0A498MXD3_LABRO</name>
<evidence type="ECO:0000313" key="6">
    <source>
        <dbReference type="Proteomes" id="UP000290572"/>
    </source>
</evidence>
<accession>A0A498MXD3</accession>
<feature type="domain" description="NACHT LRR and PYD" evidence="4">
    <location>
        <begin position="420"/>
        <end position="546"/>
    </location>
</feature>
<dbReference type="PANTHER" id="PTHR24106">
    <property type="entry name" value="NACHT, LRR AND CARD DOMAINS-CONTAINING"/>
    <property type="match status" value="1"/>
</dbReference>
<comment type="caution">
    <text evidence="5">The sequence shown here is derived from an EMBL/GenBank/DDBJ whole genome shotgun (WGS) entry which is preliminary data.</text>
</comment>
<dbReference type="Gene3D" id="1.10.533.10">
    <property type="entry name" value="Death Domain, Fas"/>
    <property type="match status" value="1"/>
</dbReference>
<protein>
    <submittedName>
        <fullName evidence="5">NLRC3-like protein</fullName>
    </submittedName>
</protein>
<dbReference type="EMBL" id="QBIY01012546">
    <property type="protein sequence ID" value="RXN24252.1"/>
    <property type="molecule type" value="Genomic_DNA"/>
</dbReference>
<reference evidence="5 6" key="1">
    <citation type="submission" date="2018-03" db="EMBL/GenBank/DDBJ databases">
        <title>Draft genome sequence of Rohu Carp (Labeo rohita).</title>
        <authorList>
            <person name="Das P."/>
            <person name="Kushwaha B."/>
            <person name="Joshi C.G."/>
            <person name="Kumar D."/>
            <person name="Nagpure N.S."/>
            <person name="Sahoo L."/>
            <person name="Das S.P."/>
            <person name="Bit A."/>
            <person name="Patnaik S."/>
            <person name="Meher P.K."/>
            <person name="Jayasankar P."/>
            <person name="Koringa P.G."/>
            <person name="Patel N.V."/>
            <person name="Hinsu A.T."/>
            <person name="Kumar R."/>
            <person name="Pandey M."/>
            <person name="Agarwal S."/>
            <person name="Srivastava S."/>
            <person name="Singh M."/>
            <person name="Iquebal M.A."/>
            <person name="Jaiswal S."/>
            <person name="Angadi U.B."/>
            <person name="Kumar N."/>
            <person name="Raza M."/>
            <person name="Shah T.M."/>
            <person name="Rai A."/>
            <person name="Jena J.K."/>
        </authorList>
    </citation>
    <scope>NUCLEOTIDE SEQUENCE [LARGE SCALE GENOMIC DNA]</scope>
    <source>
        <strain evidence="5">DASCIFA01</strain>
        <tissue evidence="5">Testis</tissue>
    </source>
</reference>
<gene>
    <name evidence="5" type="ORF">ROHU_006220</name>
</gene>
<keyword evidence="6" id="KW-1185">Reference proteome</keyword>
<dbReference type="Pfam" id="PF17776">
    <property type="entry name" value="NLRC4_HD2"/>
    <property type="match status" value="1"/>
</dbReference>